<evidence type="ECO:0000313" key="2">
    <source>
        <dbReference type="Proteomes" id="UP000092445"/>
    </source>
</evidence>
<dbReference type="VEuPathDB" id="VectorBase:GPAI033042"/>
<protein>
    <submittedName>
        <fullName evidence="1">Uncharacterized protein</fullName>
    </submittedName>
</protein>
<dbReference type="STRING" id="7398.A0A1B0A360"/>
<dbReference type="EnsemblMetazoa" id="GPAI033042-RA">
    <property type="protein sequence ID" value="GPAI033042-PA"/>
    <property type="gene ID" value="GPAI033042"/>
</dbReference>
<accession>A0A1B0A360</accession>
<sequence>MHNRTVNEICAGVGTTIYLPPPLSFTIYVEFGGAISTLTTLLSTKRISFLFLPSCWGARDDPPSSSGVSMGSGSGSSTGTSCLIKQDTCSNLGKQSSNRIEKVRQECLPGNILYSNIAMYTGINNSLKFKLT</sequence>
<evidence type="ECO:0000313" key="1">
    <source>
        <dbReference type="EnsemblMetazoa" id="GPAI033042-PA"/>
    </source>
</evidence>
<reference evidence="1" key="2">
    <citation type="submission" date="2020-05" db="UniProtKB">
        <authorList>
            <consortium name="EnsemblMetazoa"/>
        </authorList>
    </citation>
    <scope>IDENTIFICATION</scope>
    <source>
        <strain evidence="1">IAEA</strain>
    </source>
</reference>
<dbReference type="AlphaFoldDB" id="A0A1B0A360"/>
<reference evidence="2" key="1">
    <citation type="submission" date="2014-03" db="EMBL/GenBank/DDBJ databases">
        <authorList>
            <person name="Aksoy S."/>
            <person name="Warren W."/>
            <person name="Wilson R.K."/>
        </authorList>
    </citation>
    <scope>NUCLEOTIDE SEQUENCE [LARGE SCALE GENOMIC DNA]</scope>
    <source>
        <strain evidence="2">IAEA</strain>
    </source>
</reference>
<organism evidence="1 2">
    <name type="scientific">Glossina pallidipes</name>
    <name type="common">Tsetse fly</name>
    <dbReference type="NCBI Taxonomy" id="7398"/>
    <lineage>
        <taxon>Eukaryota</taxon>
        <taxon>Metazoa</taxon>
        <taxon>Ecdysozoa</taxon>
        <taxon>Arthropoda</taxon>
        <taxon>Hexapoda</taxon>
        <taxon>Insecta</taxon>
        <taxon>Pterygota</taxon>
        <taxon>Neoptera</taxon>
        <taxon>Endopterygota</taxon>
        <taxon>Diptera</taxon>
        <taxon>Brachycera</taxon>
        <taxon>Muscomorpha</taxon>
        <taxon>Hippoboscoidea</taxon>
        <taxon>Glossinidae</taxon>
        <taxon>Glossina</taxon>
    </lineage>
</organism>
<name>A0A1B0A360_GLOPL</name>
<dbReference type="Proteomes" id="UP000092445">
    <property type="component" value="Unassembled WGS sequence"/>
</dbReference>
<proteinExistence type="predicted"/>
<keyword evidence="2" id="KW-1185">Reference proteome</keyword>